<comment type="caution">
    <text evidence="1">The sequence shown here is derived from an EMBL/GenBank/DDBJ whole genome shotgun (WGS) entry which is preliminary data.</text>
</comment>
<reference evidence="1" key="1">
    <citation type="journal article" date="2023" name="Science">
        <title>Genome structures resolve the early diversification of teleost fishes.</title>
        <authorList>
            <person name="Parey E."/>
            <person name="Louis A."/>
            <person name="Montfort J."/>
            <person name="Bouchez O."/>
            <person name="Roques C."/>
            <person name="Iampietro C."/>
            <person name="Lluch J."/>
            <person name="Castinel A."/>
            <person name="Donnadieu C."/>
            <person name="Desvignes T."/>
            <person name="Floi Bucao C."/>
            <person name="Jouanno E."/>
            <person name="Wen M."/>
            <person name="Mejri S."/>
            <person name="Dirks R."/>
            <person name="Jansen H."/>
            <person name="Henkel C."/>
            <person name="Chen W.J."/>
            <person name="Zahm M."/>
            <person name="Cabau C."/>
            <person name="Klopp C."/>
            <person name="Thompson A.W."/>
            <person name="Robinson-Rechavi M."/>
            <person name="Braasch I."/>
            <person name="Lecointre G."/>
            <person name="Bobe J."/>
            <person name="Postlethwait J.H."/>
            <person name="Berthelot C."/>
            <person name="Roest Crollius H."/>
            <person name="Guiguen Y."/>
        </authorList>
    </citation>
    <scope>NUCLEOTIDE SEQUENCE</scope>
    <source>
        <strain evidence="1">NC1722</strain>
    </source>
</reference>
<evidence type="ECO:0000313" key="1">
    <source>
        <dbReference type="EMBL" id="KAJ8411180.1"/>
    </source>
</evidence>
<accession>A0AAD7WW44</accession>
<proteinExistence type="predicted"/>
<name>A0AAD7WW44_9TELE</name>
<dbReference type="Proteomes" id="UP001221898">
    <property type="component" value="Unassembled WGS sequence"/>
</dbReference>
<keyword evidence="2" id="KW-1185">Reference proteome</keyword>
<dbReference type="EMBL" id="JAINUG010000023">
    <property type="protein sequence ID" value="KAJ8411180.1"/>
    <property type="molecule type" value="Genomic_DNA"/>
</dbReference>
<dbReference type="AlphaFoldDB" id="A0AAD7WW44"/>
<gene>
    <name evidence="1" type="ORF">AAFF_G00171860</name>
</gene>
<sequence>MESRSAAKSNTHLFSSYRPSLRRVYGHRDPCDGLLRQAPPWGSRALRRRLNGEHAERTSGETLTTRAGLRHPSELVIIPCAERYYYRVTLARESSHCFPTSPVWPGKASPALLQIIRGRKRKLALDKLPIMPLHPVPRP</sequence>
<organism evidence="1 2">
    <name type="scientific">Aldrovandia affinis</name>
    <dbReference type="NCBI Taxonomy" id="143900"/>
    <lineage>
        <taxon>Eukaryota</taxon>
        <taxon>Metazoa</taxon>
        <taxon>Chordata</taxon>
        <taxon>Craniata</taxon>
        <taxon>Vertebrata</taxon>
        <taxon>Euteleostomi</taxon>
        <taxon>Actinopterygii</taxon>
        <taxon>Neopterygii</taxon>
        <taxon>Teleostei</taxon>
        <taxon>Notacanthiformes</taxon>
        <taxon>Halosauridae</taxon>
        <taxon>Aldrovandia</taxon>
    </lineage>
</organism>
<protein>
    <submittedName>
        <fullName evidence="1">Uncharacterized protein</fullName>
    </submittedName>
</protein>
<evidence type="ECO:0000313" key="2">
    <source>
        <dbReference type="Proteomes" id="UP001221898"/>
    </source>
</evidence>